<dbReference type="Proteomes" id="UP001174229">
    <property type="component" value="Unassembled WGS sequence"/>
</dbReference>
<evidence type="ECO:0000313" key="2">
    <source>
        <dbReference type="Proteomes" id="UP001174229"/>
    </source>
</evidence>
<comment type="caution">
    <text evidence="1">The sequence shown here is derived from an EMBL/GenBank/DDBJ whole genome shotgun (WGS) entry which is preliminary data.</text>
</comment>
<evidence type="ECO:0000313" key="1">
    <source>
        <dbReference type="EMBL" id="MDK7391942.1"/>
    </source>
</evidence>
<proteinExistence type="predicted"/>
<dbReference type="EMBL" id="JAPNPE010000003">
    <property type="protein sequence ID" value="MDK7391942.1"/>
    <property type="molecule type" value="Genomic_DNA"/>
</dbReference>
<organism evidence="1 2">
    <name type="scientific">Bacillus pacificus</name>
    <dbReference type="NCBI Taxonomy" id="2026187"/>
    <lineage>
        <taxon>Bacteria</taxon>
        <taxon>Bacillati</taxon>
        <taxon>Bacillota</taxon>
        <taxon>Bacilli</taxon>
        <taxon>Bacillales</taxon>
        <taxon>Bacillaceae</taxon>
        <taxon>Bacillus</taxon>
        <taxon>Bacillus cereus group</taxon>
    </lineage>
</organism>
<dbReference type="Pfam" id="PF13692">
    <property type="entry name" value="Glyco_trans_1_4"/>
    <property type="match status" value="1"/>
</dbReference>
<protein>
    <submittedName>
        <fullName evidence="1">Glycosyltransferase family 1 protein</fullName>
    </submittedName>
</protein>
<dbReference type="PANTHER" id="PTHR45947">
    <property type="entry name" value="SULFOQUINOVOSYL TRANSFERASE SQD2"/>
    <property type="match status" value="1"/>
</dbReference>
<reference evidence="1" key="1">
    <citation type="submission" date="2022-11" db="EMBL/GenBank/DDBJ databases">
        <title>WGS-based characterization of Bacillus cereus isolated from food &amp; feed additives.</title>
        <authorList>
            <person name="Bogaerts B."/>
            <person name="Fraiture M.-A."/>
            <person name="Roosens N.H.C."/>
            <person name="De Keersmaecker S.C.J."/>
            <person name="Vanneste K."/>
        </authorList>
    </citation>
    <scope>NUCLEOTIDE SEQUENCE</scope>
    <source>
        <strain evidence="1">74.2</strain>
    </source>
</reference>
<dbReference type="PANTHER" id="PTHR45947:SF3">
    <property type="entry name" value="SULFOQUINOVOSYL TRANSFERASE SQD2"/>
    <property type="match status" value="1"/>
</dbReference>
<gene>
    <name evidence="1" type="ORF">OWO78_10865</name>
</gene>
<dbReference type="CDD" id="cd03812">
    <property type="entry name" value="GT4_CapH-like"/>
    <property type="match status" value="1"/>
</dbReference>
<sequence length="370" mass="41964">MTKENQPKRLLCIVNTINAGGAETFLMKLYRALDKTKYQMDFYCMSLEKGYYEEEIKELGGKVYYAVPKSQNWIKAFLTLKNVVKENKYEYVMRVSQHSLATVDLIAAKMGGAKTLVQRSSNSNAASEIGRVLHNLFKWLPMTIPNVKIAPSTEAAEYTFGKNCVENGKAMLVKNAIPLDSFLFNKEKREKLRKELNLDDKFVVGHVGRFDTQKNHSYLIDVFSEIVKRNADSILVLTGKGSLENNIRKKVEMMGLVEKVIFTGVRSDVPDIMMAMDVFIFPSLYEGMPNTVIEAQGTGLPCIISDTITREADITGNIEYLTINKEPEKWAEKALTYSNGYERGNVQKAFVKKGYDINFESKKLMELVTK</sequence>
<dbReference type="RefSeq" id="WP_000159725.1">
    <property type="nucleotide sequence ID" value="NZ_CP099450.1"/>
</dbReference>
<accession>A0AAP4FR42</accession>
<dbReference type="Gene3D" id="3.40.50.2000">
    <property type="entry name" value="Glycogen Phosphorylase B"/>
    <property type="match status" value="2"/>
</dbReference>
<dbReference type="AlphaFoldDB" id="A0AAP4FR42"/>
<dbReference type="InterPro" id="IPR050194">
    <property type="entry name" value="Glycosyltransferase_grp1"/>
</dbReference>
<dbReference type="SUPFAM" id="SSF53756">
    <property type="entry name" value="UDP-Glycosyltransferase/glycogen phosphorylase"/>
    <property type="match status" value="1"/>
</dbReference>
<name>A0AAP4FR42_9BACI</name>
<dbReference type="GO" id="GO:0016757">
    <property type="term" value="F:glycosyltransferase activity"/>
    <property type="evidence" value="ECO:0007669"/>
    <property type="project" value="TreeGrafter"/>
</dbReference>